<evidence type="ECO:0000313" key="1">
    <source>
        <dbReference type="EMBL" id="GAI41255.1"/>
    </source>
</evidence>
<proteinExistence type="predicted"/>
<protein>
    <submittedName>
        <fullName evidence="1">Uncharacterized protein</fullName>
    </submittedName>
</protein>
<dbReference type="EMBL" id="BARV01029110">
    <property type="protein sequence ID" value="GAI41255.1"/>
    <property type="molecule type" value="Genomic_DNA"/>
</dbReference>
<reference evidence="1" key="1">
    <citation type="journal article" date="2014" name="Front. Microbiol.">
        <title>High frequency of phylogenetically diverse reductive dehalogenase-homologous genes in deep subseafloor sedimentary metagenomes.</title>
        <authorList>
            <person name="Kawai M."/>
            <person name="Futagami T."/>
            <person name="Toyoda A."/>
            <person name="Takaki Y."/>
            <person name="Nishi S."/>
            <person name="Hori S."/>
            <person name="Arai W."/>
            <person name="Tsubouchi T."/>
            <person name="Morono Y."/>
            <person name="Uchiyama I."/>
            <person name="Ito T."/>
            <person name="Fujiyama A."/>
            <person name="Inagaki F."/>
            <person name="Takami H."/>
        </authorList>
    </citation>
    <scope>NUCLEOTIDE SEQUENCE</scope>
    <source>
        <strain evidence="1">Expedition CK06-06</strain>
    </source>
</reference>
<name>X1PQA3_9ZZZZ</name>
<feature type="non-terminal residue" evidence="1">
    <location>
        <position position="1"/>
    </location>
</feature>
<sequence>LLGSTWTISEGMKAPMLNRETGEEISSVEGPGMLITSAYLHHFENALEKLNRCLESASFGDFQSCVSSGVASIEAYIEHRASICNSRCPAERLVDSKENKVPLDNKIDEWIPKMLGGKKLNKSGQDWEHFKRLLGVRDKLAIHVKQPSLSFSYEEIGELLNLFRSGIAGLLVNLHLLFNERIPSKIIRYAYLPDIELVTEED</sequence>
<organism evidence="1">
    <name type="scientific">marine sediment metagenome</name>
    <dbReference type="NCBI Taxonomy" id="412755"/>
    <lineage>
        <taxon>unclassified sequences</taxon>
        <taxon>metagenomes</taxon>
        <taxon>ecological metagenomes</taxon>
    </lineage>
</organism>
<comment type="caution">
    <text evidence="1">The sequence shown here is derived from an EMBL/GenBank/DDBJ whole genome shotgun (WGS) entry which is preliminary data.</text>
</comment>
<gene>
    <name evidence="1" type="ORF">S06H3_46481</name>
</gene>
<accession>X1PQA3</accession>
<dbReference type="AlphaFoldDB" id="X1PQA3"/>